<accession>A0ABS5JYY4</accession>
<dbReference type="InterPro" id="IPR039514">
    <property type="entry name" value="6GAL-like"/>
</dbReference>
<name>A0ABS5JYY4_9BACT</name>
<evidence type="ECO:0000313" key="5">
    <source>
        <dbReference type="Proteomes" id="UP000708576"/>
    </source>
</evidence>
<keyword evidence="5" id="KW-1185">Reference proteome</keyword>
<dbReference type="InterPro" id="IPR017853">
    <property type="entry name" value="GH"/>
</dbReference>
<feature type="domain" description="Endo-beta-1,6-galactanase-like" evidence="3">
    <location>
        <begin position="29"/>
        <end position="351"/>
    </location>
</feature>
<gene>
    <name evidence="4" type="ORF">KEM10_17335</name>
</gene>
<evidence type="ECO:0000313" key="4">
    <source>
        <dbReference type="EMBL" id="MBS2100054.1"/>
    </source>
</evidence>
<feature type="signal peptide" evidence="2">
    <location>
        <begin position="1"/>
        <end position="18"/>
    </location>
</feature>
<comment type="caution">
    <text evidence="4">The sequence shown here is derived from an EMBL/GenBank/DDBJ whole genome shotgun (WGS) entry which is preliminary data.</text>
</comment>
<keyword evidence="2" id="KW-0732">Signal</keyword>
<dbReference type="Pfam" id="PF14587">
    <property type="entry name" value="Glyco_hydr_30_2"/>
    <property type="match status" value="1"/>
</dbReference>
<feature type="chain" id="PRO_5045128362" description="Endo-beta-1,6-galactanase-like domain-containing protein" evidence="2">
    <location>
        <begin position="19"/>
        <end position="484"/>
    </location>
</feature>
<evidence type="ECO:0000256" key="2">
    <source>
        <dbReference type="SAM" id="SignalP"/>
    </source>
</evidence>
<dbReference type="PANTHER" id="PTHR42767:SF1">
    <property type="entry name" value="ENDO-BETA-1,6-GALACTANASE-LIKE DOMAIN-CONTAINING PROTEIN"/>
    <property type="match status" value="1"/>
</dbReference>
<dbReference type="Gene3D" id="3.20.20.80">
    <property type="entry name" value="Glycosidases"/>
    <property type="match status" value="1"/>
</dbReference>
<dbReference type="EMBL" id="JAGUCO010000018">
    <property type="protein sequence ID" value="MBS2100054.1"/>
    <property type="molecule type" value="Genomic_DNA"/>
</dbReference>
<sequence>MKFILQKSVLIAILFAFATHVGRSQETIKVKPNPDNKLQTIEGWGTSLCWWAHMVGQWEDEETIDEIVNLITSPDQLNMNIFRYNIGGGDDPSHLSQPGNPGHMAKGKGVRAEMQGFKASEDADYDWSADAGQRKIMLKLAAQREDAVFEAFSNSAPYWMTYSGCSAGNNPSSADNVKPEYYNAFGDYLIDVCEFYKKKYNIEFKTLEPFNEPLTNYWGHMGGQEGCHFSIKAQMEFLRVLYPKLKATDLNTVLSASDETDISGFNRTMKAYLKAGDIKDMLGQINTHSYGGNNNDRIEARQLADKMGKTFWQSESGPIGIAGRGLESNLGMAQRMFDDLQIMKPSAWLDWQVIEYGSDVWGLMSANHQKEKYRIMKQFYVRMQVTRFIKQGYSIIESEDNKVLMAVSPDDKEIIAVILNESSEENTFEVNLSSIGFKNYDIQLYRTSREENCEIIANGYSKQKKALHYNAPKQSISTFVIKYK</sequence>
<evidence type="ECO:0000256" key="1">
    <source>
        <dbReference type="SAM" id="MobiDB-lite"/>
    </source>
</evidence>
<evidence type="ECO:0000259" key="3">
    <source>
        <dbReference type="Pfam" id="PF14587"/>
    </source>
</evidence>
<dbReference type="InterPro" id="IPR039743">
    <property type="entry name" value="6GAL/EXGAL"/>
</dbReference>
<dbReference type="RefSeq" id="WP_212217297.1">
    <property type="nucleotide sequence ID" value="NZ_JAGUCO010000018.1"/>
</dbReference>
<feature type="region of interest" description="Disordered" evidence="1">
    <location>
        <begin position="90"/>
        <end position="111"/>
    </location>
</feature>
<organism evidence="4 5">
    <name type="scientific">Carboxylicivirga linearis</name>
    <dbReference type="NCBI Taxonomy" id="1628157"/>
    <lineage>
        <taxon>Bacteria</taxon>
        <taxon>Pseudomonadati</taxon>
        <taxon>Bacteroidota</taxon>
        <taxon>Bacteroidia</taxon>
        <taxon>Marinilabiliales</taxon>
        <taxon>Marinilabiliaceae</taxon>
        <taxon>Carboxylicivirga</taxon>
    </lineage>
</organism>
<reference evidence="4 5" key="1">
    <citation type="journal article" date="2015" name="Int. J. Syst. Evol. Microbiol.">
        <title>Carboxylicivirga linearis sp. nov., isolated from a sea cucumber culture pond.</title>
        <authorList>
            <person name="Wang F.Q."/>
            <person name="Zhou Y.X."/>
            <person name="Lin X.Z."/>
            <person name="Chen G.J."/>
            <person name="Du Z.J."/>
        </authorList>
    </citation>
    <scope>NUCLEOTIDE SEQUENCE [LARGE SCALE GENOMIC DNA]</scope>
    <source>
        <strain evidence="4 5">FB218</strain>
    </source>
</reference>
<protein>
    <recommendedName>
        <fullName evidence="3">Endo-beta-1,6-galactanase-like domain-containing protein</fullName>
    </recommendedName>
</protein>
<dbReference type="SUPFAM" id="SSF51445">
    <property type="entry name" value="(Trans)glycosidases"/>
    <property type="match status" value="1"/>
</dbReference>
<dbReference type="Proteomes" id="UP000708576">
    <property type="component" value="Unassembled WGS sequence"/>
</dbReference>
<dbReference type="PANTHER" id="PTHR42767">
    <property type="entry name" value="ENDO-BETA-1,6-GALACTANASE"/>
    <property type="match status" value="1"/>
</dbReference>
<proteinExistence type="predicted"/>